<dbReference type="PANTHER" id="PTHR31681:SF73">
    <property type="entry name" value="DUF295 DOMAIN-CONTAINING PROTEIN"/>
    <property type="match status" value="1"/>
</dbReference>
<gene>
    <name evidence="2" type="ORF">F2Q68_00040229</name>
</gene>
<dbReference type="EMBL" id="QGKW02000007">
    <property type="protein sequence ID" value="KAF2616607.1"/>
    <property type="molecule type" value="Genomic_DNA"/>
</dbReference>
<dbReference type="PANTHER" id="PTHR31681">
    <property type="entry name" value="C2H2-LIKE ZINC FINGER PROTEIN"/>
    <property type="match status" value="1"/>
</dbReference>
<dbReference type="Proteomes" id="UP000712281">
    <property type="component" value="Unassembled WGS sequence"/>
</dbReference>
<protein>
    <recommendedName>
        <fullName evidence="1">KIB1-4 beta-propeller domain-containing protein</fullName>
    </recommendedName>
</protein>
<dbReference type="Pfam" id="PF03478">
    <property type="entry name" value="Beta-prop_KIB1-4"/>
    <property type="match status" value="1"/>
</dbReference>
<feature type="domain" description="KIB1-4 beta-propeller" evidence="1">
    <location>
        <begin position="6"/>
        <end position="251"/>
    </location>
</feature>
<dbReference type="AlphaFoldDB" id="A0A8S9MDN9"/>
<evidence type="ECO:0000313" key="2">
    <source>
        <dbReference type="EMBL" id="KAF2616607.1"/>
    </source>
</evidence>
<name>A0A8S9MDN9_BRACR</name>
<proteinExistence type="predicted"/>
<sequence>MELLKEVGIIGASHGWVATLKNGIVCQDDLDLHAPENNPKRIPLPPLETLPHNQTQIVTNIAMSSSSPEDEDCIVAVKFLGPQLSLCRPAQRDCPWSNIRISDPSFFSSHVMYSKRDEMFSMPSSRGHYTRSWDLGRHMKEPKLQMLMQPPEDQIPRMTKRAWQRLESCCTKQHYLVESSHTDETFMLKWYTQSRPTLNVWDHFLLLKIDKEGNALYTKDIGDLCILLSRSEPICIPAKLNRRAKNCIYMLTEHEFAIVGIGSNQKFCRTPFTCSLPYYISKN</sequence>
<comment type="caution">
    <text evidence="2">The sequence shown here is derived from an EMBL/GenBank/DDBJ whole genome shotgun (WGS) entry which is preliminary data.</text>
</comment>
<evidence type="ECO:0000259" key="1">
    <source>
        <dbReference type="Pfam" id="PF03478"/>
    </source>
</evidence>
<reference evidence="2" key="1">
    <citation type="submission" date="2019-12" db="EMBL/GenBank/DDBJ databases">
        <title>Genome sequencing and annotation of Brassica cretica.</title>
        <authorList>
            <person name="Studholme D.J."/>
            <person name="Sarris P.F."/>
        </authorList>
    </citation>
    <scope>NUCLEOTIDE SEQUENCE</scope>
    <source>
        <strain evidence="2">PFS-001/15</strain>
        <tissue evidence="2">Leaf</tissue>
    </source>
</reference>
<evidence type="ECO:0000313" key="3">
    <source>
        <dbReference type="Proteomes" id="UP000712281"/>
    </source>
</evidence>
<accession>A0A8S9MDN9</accession>
<organism evidence="2 3">
    <name type="scientific">Brassica cretica</name>
    <name type="common">Mustard</name>
    <dbReference type="NCBI Taxonomy" id="69181"/>
    <lineage>
        <taxon>Eukaryota</taxon>
        <taxon>Viridiplantae</taxon>
        <taxon>Streptophyta</taxon>
        <taxon>Embryophyta</taxon>
        <taxon>Tracheophyta</taxon>
        <taxon>Spermatophyta</taxon>
        <taxon>Magnoliopsida</taxon>
        <taxon>eudicotyledons</taxon>
        <taxon>Gunneridae</taxon>
        <taxon>Pentapetalae</taxon>
        <taxon>rosids</taxon>
        <taxon>malvids</taxon>
        <taxon>Brassicales</taxon>
        <taxon>Brassicaceae</taxon>
        <taxon>Brassiceae</taxon>
        <taxon>Brassica</taxon>
    </lineage>
</organism>
<dbReference type="InterPro" id="IPR005174">
    <property type="entry name" value="KIB1-4_b-propeller"/>
</dbReference>